<dbReference type="PROSITE" id="PS51737">
    <property type="entry name" value="RECOMBINASE_DNA_BIND"/>
    <property type="match status" value="1"/>
</dbReference>
<name>A0ABP7XWX5_9ACTN</name>
<proteinExistence type="predicted"/>
<dbReference type="InterPro" id="IPR050639">
    <property type="entry name" value="SSR_resolvase"/>
</dbReference>
<dbReference type="InterPro" id="IPR038109">
    <property type="entry name" value="DNA_bind_recomb_sf"/>
</dbReference>
<feature type="domain" description="Resolvase/invertase-type recombinase catalytic" evidence="1">
    <location>
        <begin position="6"/>
        <end position="154"/>
    </location>
</feature>
<dbReference type="Pfam" id="PF13408">
    <property type="entry name" value="Zn_ribbon_recom"/>
    <property type="match status" value="1"/>
</dbReference>
<dbReference type="InterPro" id="IPR036162">
    <property type="entry name" value="Resolvase-like_N_sf"/>
</dbReference>
<keyword evidence="4" id="KW-1185">Reference proteome</keyword>
<dbReference type="Proteomes" id="UP001501495">
    <property type="component" value="Unassembled WGS sequence"/>
</dbReference>
<dbReference type="Pfam" id="PF00239">
    <property type="entry name" value="Resolvase"/>
    <property type="match status" value="1"/>
</dbReference>
<dbReference type="Gene3D" id="3.40.50.1390">
    <property type="entry name" value="Resolvase, N-terminal catalytic domain"/>
    <property type="match status" value="1"/>
</dbReference>
<dbReference type="SUPFAM" id="SSF53041">
    <property type="entry name" value="Resolvase-like"/>
    <property type="match status" value="1"/>
</dbReference>
<organism evidence="3 4">
    <name type="scientific">Nocardioides fonticola</name>
    <dbReference type="NCBI Taxonomy" id="450363"/>
    <lineage>
        <taxon>Bacteria</taxon>
        <taxon>Bacillati</taxon>
        <taxon>Actinomycetota</taxon>
        <taxon>Actinomycetes</taxon>
        <taxon>Propionibacteriales</taxon>
        <taxon>Nocardioidaceae</taxon>
        <taxon>Nocardioides</taxon>
    </lineage>
</organism>
<reference evidence="4" key="1">
    <citation type="journal article" date="2019" name="Int. J. Syst. Evol. Microbiol.">
        <title>The Global Catalogue of Microorganisms (GCM) 10K type strain sequencing project: providing services to taxonomists for standard genome sequencing and annotation.</title>
        <authorList>
            <consortium name="The Broad Institute Genomics Platform"/>
            <consortium name="The Broad Institute Genome Sequencing Center for Infectious Disease"/>
            <person name="Wu L."/>
            <person name="Ma J."/>
        </authorList>
    </citation>
    <scope>NUCLEOTIDE SEQUENCE [LARGE SCALE GENOMIC DNA]</scope>
    <source>
        <strain evidence="4">JCM 16703</strain>
    </source>
</reference>
<dbReference type="Gene3D" id="3.90.1750.20">
    <property type="entry name" value="Putative Large Serine Recombinase, Chain B, Domain 2"/>
    <property type="match status" value="1"/>
</dbReference>
<feature type="domain" description="Recombinase" evidence="2">
    <location>
        <begin position="163"/>
        <end position="266"/>
    </location>
</feature>
<dbReference type="PANTHER" id="PTHR30461:SF23">
    <property type="entry name" value="DNA RECOMBINASE-RELATED"/>
    <property type="match status" value="1"/>
</dbReference>
<dbReference type="PANTHER" id="PTHR30461">
    <property type="entry name" value="DNA-INVERTASE FROM LAMBDOID PROPHAGE"/>
    <property type="match status" value="1"/>
</dbReference>
<dbReference type="InterPro" id="IPR025827">
    <property type="entry name" value="Zn_ribbon_recom_dom"/>
</dbReference>
<gene>
    <name evidence="3" type="ORF">GCM10022215_36950</name>
</gene>
<evidence type="ECO:0000313" key="3">
    <source>
        <dbReference type="EMBL" id="GAA4126889.1"/>
    </source>
</evidence>
<dbReference type="CDD" id="cd00338">
    <property type="entry name" value="Ser_Recombinase"/>
    <property type="match status" value="1"/>
</dbReference>
<accession>A0ABP7XWX5</accession>
<evidence type="ECO:0000259" key="1">
    <source>
        <dbReference type="PROSITE" id="PS51736"/>
    </source>
</evidence>
<evidence type="ECO:0000259" key="2">
    <source>
        <dbReference type="PROSITE" id="PS51737"/>
    </source>
</evidence>
<sequence>MGGVARAGLYARISQDTDGTGLGVARQLEDCHRLADSLGWPVAGEYVDNDISAYSGKRRPEYQRMLSDIADGVIDAVIVYHLDRLTRRPLELEQFLAVLDQAGVRNVRFVSGPADLSTGDGLLVVRMLAAVAANESASKARRIMRKNDQSAAAGQPHRGSTRPFGYEADFVTINPTEAQIVREVAARYIAGESLRSVATDLNARGIPTVRGSEWRTSTLRNVLVNPRYAGQRVHRGQIVGPGIWEPILSMEDHRRILAVSAEKQRAGRRTPQRYLLSGLLRCSRCGKPMYSSARVNRRRYVCIAGPDHGGCGRMTISAEPVEEILAEAVLYRLDSPDLIAAMTGRDSTDAQTQAVTAEYDAAQARMEELATMYGAGEITKTEWLTAKRPLQQRLEHAALRLARLTKTSALTGLVGNGDQLRASWAELNLSRQHAIVKAVLDHAIIKPGSPRAMVVELDRIEPVWRL</sequence>
<dbReference type="PROSITE" id="PS51736">
    <property type="entry name" value="RECOMBINASES_3"/>
    <property type="match status" value="1"/>
</dbReference>
<comment type="caution">
    <text evidence="3">The sequence shown here is derived from an EMBL/GenBank/DDBJ whole genome shotgun (WGS) entry which is preliminary data.</text>
</comment>
<dbReference type="SMART" id="SM00857">
    <property type="entry name" value="Resolvase"/>
    <property type="match status" value="1"/>
</dbReference>
<dbReference type="RefSeq" id="WP_344734954.1">
    <property type="nucleotide sequence ID" value="NZ_BAAAZH010000028.1"/>
</dbReference>
<dbReference type="EMBL" id="BAAAZH010000028">
    <property type="protein sequence ID" value="GAA4126889.1"/>
    <property type="molecule type" value="Genomic_DNA"/>
</dbReference>
<evidence type="ECO:0000313" key="4">
    <source>
        <dbReference type="Proteomes" id="UP001501495"/>
    </source>
</evidence>
<dbReference type="Pfam" id="PF07508">
    <property type="entry name" value="Recombinase"/>
    <property type="match status" value="1"/>
</dbReference>
<dbReference type="InterPro" id="IPR006119">
    <property type="entry name" value="Resolv_N"/>
</dbReference>
<dbReference type="InterPro" id="IPR011109">
    <property type="entry name" value="DNA_bind_recombinase_dom"/>
</dbReference>
<protein>
    <submittedName>
        <fullName evidence="3">Recombinase family protein</fullName>
    </submittedName>
</protein>